<feature type="domain" description="ABC-2 type transporter transmembrane" evidence="7">
    <location>
        <begin position="24"/>
        <end position="372"/>
    </location>
</feature>
<keyword evidence="9" id="KW-1185">Reference proteome</keyword>
<feature type="transmembrane region" description="Helical" evidence="6">
    <location>
        <begin position="357"/>
        <end position="376"/>
    </location>
</feature>
<feature type="transmembrane region" description="Helical" evidence="6">
    <location>
        <begin position="24"/>
        <end position="41"/>
    </location>
</feature>
<evidence type="ECO:0000256" key="1">
    <source>
        <dbReference type="ARBA" id="ARBA00004651"/>
    </source>
</evidence>
<evidence type="ECO:0000256" key="4">
    <source>
        <dbReference type="ARBA" id="ARBA00022989"/>
    </source>
</evidence>
<evidence type="ECO:0000256" key="6">
    <source>
        <dbReference type="SAM" id="Phobius"/>
    </source>
</evidence>
<dbReference type="PANTHER" id="PTHR30294">
    <property type="entry name" value="MEMBRANE COMPONENT OF ABC TRANSPORTER YHHJ-RELATED"/>
    <property type="match status" value="1"/>
</dbReference>
<protein>
    <submittedName>
        <fullName evidence="8">ABC-type multidrug transport system, permease component</fullName>
    </submittedName>
</protein>
<dbReference type="EMBL" id="LOCO01000030">
    <property type="protein sequence ID" value="KXO06727.1"/>
    <property type="molecule type" value="Genomic_DNA"/>
</dbReference>
<evidence type="ECO:0000256" key="3">
    <source>
        <dbReference type="ARBA" id="ARBA00022692"/>
    </source>
</evidence>
<reference evidence="9" key="1">
    <citation type="submission" date="2015-12" db="EMBL/GenBank/DDBJ databases">
        <authorList>
            <person name="Lima A."/>
            <person name="Farahani Zayas N."/>
            <person name="Castro Da Silva M.A."/>
            <person name="Cabral A."/>
            <person name="Pessatti M.L."/>
        </authorList>
    </citation>
    <scope>NUCLEOTIDE SEQUENCE [LARGE SCALE GENOMIC DNA]</scope>
    <source>
        <strain evidence="9">LAMA 842</strain>
    </source>
</reference>
<feature type="transmembrane region" description="Helical" evidence="6">
    <location>
        <begin position="186"/>
        <end position="210"/>
    </location>
</feature>
<evidence type="ECO:0000256" key="5">
    <source>
        <dbReference type="ARBA" id="ARBA00023136"/>
    </source>
</evidence>
<dbReference type="InterPro" id="IPR051449">
    <property type="entry name" value="ABC-2_transporter_component"/>
</dbReference>
<comment type="subcellular location">
    <subcellularLocation>
        <location evidence="1">Cell membrane</location>
        <topology evidence="1">Multi-pass membrane protein</topology>
    </subcellularLocation>
</comment>
<evidence type="ECO:0000313" key="8">
    <source>
        <dbReference type="EMBL" id="KXO06727.1"/>
    </source>
</evidence>
<dbReference type="Pfam" id="PF12698">
    <property type="entry name" value="ABC2_membrane_3"/>
    <property type="match status" value="1"/>
</dbReference>
<keyword evidence="5 6" id="KW-0472">Membrane</keyword>
<keyword evidence="4 6" id="KW-1133">Transmembrane helix</keyword>
<dbReference type="PANTHER" id="PTHR30294:SF46">
    <property type="entry name" value="ABC TRANSPORTER PERMEASE"/>
    <property type="match status" value="1"/>
</dbReference>
<feature type="transmembrane region" description="Helical" evidence="6">
    <location>
        <begin position="266"/>
        <end position="290"/>
    </location>
</feature>
<evidence type="ECO:0000256" key="2">
    <source>
        <dbReference type="ARBA" id="ARBA00022475"/>
    </source>
</evidence>
<comment type="caution">
    <text evidence="8">The sequence shown here is derived from an EMBL/GenBank/DDBJ whole genome shotgun (WGS) entry which is preliminary data.</text>
</comment>
<dbReference type="InterPro" id="IPR013525">
    <property type="entry name" value="ABC2_TM"/>
</dbReference>
<name>A0A137S2S3_9GAMM</name>
<evidence type="ECO:0000259" key="7">
    <source>
        <dbReference type="Pfam" id="PF12698"/>
    </source>
</evidence>
<dbReference type="PATRIC" id="fig|1306954.6.peg.2567"/>
<dbReference type="RefSeq" id="WP_061333493.1">
    <property type="nucleotide sequence ID" value="NZ_LOCO01000030.1"/>
</dbReference>
<sequence>MIRNTSLWGTWKAELSNIIHDRSVMLVMIGGILFYALLYPLPYQKNVPGQQALAVLDQDRSALARQLIRMADATPQLRVAAVPQSMGEATVLLENDVVHGLLVIPANFERDVYLGRPVNIAFAGDASYFLIYGNIVEGLLKATTTLSVETQIISSFRKGSSPANIPGEIMPFRMSPHGVFNPTGGYINYIVPAVFVLILHQTLLIAAGTVTIKDRARRLSGLVTTPLRQALSIRLVTFVFAYLILALLYFGFFFQLYGVPHAAPQFALIGFSLLFLTSTTLFAILLGYLLPRPELTTVIVLLSSLPIVFTAGFAWPASNLPEWLDSLTMMIPAKPGIQGFLSLNQMGAPIQSLTSEIAYLSGLSLFFGLGILLLAMSERRRSSNRMNAESAARSY</sequence>
<organism evidence="8 9">
    <name type="scientific">Marinobacter excellens LAMA 842</name>
    <dbReference type="NCBI Taxonomy" id="1306954"/>
    <lineage>
        <taxon>Bacteria</taxon>
        <taxon>Pseudomonadati</taxon>
        <taxon>Pseudomonadota</taxon>
        <taxon>Gammaproteobacteria</taxon>
        <taxon>Pseudomonadales</taxon>
        <taxon>Marinobacteraceae</taxon>
        <taxon>Marinobacter</taxon>
    </lineage>
</organism>
<proteinExistence type="predicted"/>
<keyword evidence="3 6" id="KW-0812">Transmembrane</keyword>
<feature type="transmembrane region" description="Helical" evidence="6">
    <location>
        <begin position="297"/>
        <end position="317"/>
    </location>
</feature>
<dbReference type="GO" id="GO:0140359">
    <property type="term" value="F:ABC-type transporter activity"/>
    <property type="evidence" value="ECO:0007669"/>
    <property type="project" value="InterPro"/>
</dbReference>
<dbReference type="Proteomes" id="UP000070282">
    <property type="component" value="Unassembled WGS sequence"/>
</dbReference>
<gene>
    <name evidence="8" type="ORF">J122_3736</name>
</gene>
<evidence type="ECO:0000313" key="9">
    <source>
        <dbReference type="Proteomes" id="UP000070282"/>
    </source>
</evidence>
<accession>A0A137S2S3</accession>
<dbReference type="Gene3D" id="3.40.1710.10">
    <property type="entry name" value="abc type-2 transporter like domain"/>
    <property type="match status" value="1"/>
</dbReference>
<keyword evidence="2" id="KW-1003">Cell membrane</keyword>
<feature type="transmembrane region" description="Helical" evidence="6">
    <location>
        <begin position="231"/>
        <end position="254"/>
    </location>
</feature>
<dbReference type="GO" id="GO:0005886">
    <property type="term" value="C:plasma membrane"/>
    <property type="evidence" value="ECO:0007669"/>
    <property type="project" value="UniProtKB-SubCell"/>
</dbReference>
<dbReference type="AlphaFoldDB" id="A0A137S2S3"/>